<evidence type="ECO:0000313" key="3">
    <source>
        <dbReference type="EnsemblMetazoa" id="CapteP187380"/>
    </source>
</evidence>
<accession>R7U0B3</accession>
<feature type="transmembrane region" description="Helical" evidence="1">
    <location>
        <begin position="217"/>
        <end position="239"/>
    </location>
</feature>
<sequence length="442" mass="49873">MDKINRPPETDAPKPASFQGANVPQEIFRHGFVPFCVMSTLTVAILTFDLISDWLAWRSLNDFQLSELSPQHEPHFSGLRPVFTHFSVIYLSFCVVASAFALVELCRVLRLLVLQKRKLKESLDGVAYKRTSFDKHSGDIMLPLLVLAEDLPLSFLILALQLVTQCPVILPLPSHMILTSVCSSCLSLIWKIGQVIWRSGCCGQRTEFACSWSVSVLRAFSLLASLSALALTLLNLLLLTRPSFLPSNYGRLMRSVSYARWMQQDELSLVVRDCDDAIEGRVRMAQLELAVSPFDRSFIHPCDNTTLPFITHPAFNDSSSTQCQVLLQTSFSILHQVLFYDFSYRFFNSDVCHVGFFPPQITRLSNESISRNISLHLSLSPEVQPDWMKCNLEMARNDSMFEVFDPCCLKNGNIVVQKGYPYVFLCTHSATYVSQCGPEVLC</sequence>
<evidence type="ECO:0000313" key="4">
    <source>
        <dbReference type="Proteomes" id="UP000014760"/>
    </source>
</evidence>
<dbReference type="EMBL" id="AMQN01011230">
    <property type="status" value="NOT_ANNOTATED_CDS"/>
    <property type="molecule type" value="Genomic_DNA"/>
</dbReference>
<keyword evidence="1" id="KW-0812">Transmembrane</keyword>
<keyword evidence="1" id="KW-0472">Membrane</keyword>
<evidence type="ECO:0000313" key="2">
    <source>
        <dbReference type="EMBL" id="ELT96645.1"/>
    </source>
</evidence>
<name>R7U0B3_CAPTE</name>
<feature type="transmembrane region" description="Helical" evidence="1">
    <location>
        <begin position="32"/>
        <end position="51"/>
    </location>
</feature>
<gene>
    <name evidence="2" type="ORF">CAPTEDRAFT_187380</name>
</gene>
<evidence type="ECO:0000256" key="1">
    <source>
        <dbReference type="SAM" id="Phobius"/>
    </source>
</evidence>
<organism evidence="2">
    <name type="scientific">Capitella teleta</name>
    <name type="common">Polychaete worm</name>
    <dbReference type="NCBI Taxonomy" id="283909"/>
    <lineage>
        <taxon>Eukaryota</taxon>
        <taxon>Metazoa</taxon>
        <taxon>Spiralia</taxon>
        <taxon>Lophotrochozoa</taxon>
        <taxon>Annelida</taxon>
        <taxon>Polychaeta</taxon>
        <taxon>Sedentaria</taxon>
        <taxon>Scolecida</taxon>
        <taxon>Capitellidae</taxon>
        <taxon>Capitella</taxon>
    </lineage>
</organism>
<dbReference type="EMBL" id="KB308771">
    <property type="protein sequence ID" value="ELT96645.1"/>
    <property type="molecule type" value="Genomic_DNA"/>
</dbReference>
<proteinExistence type="predicted"/>
<dbReference type="AlphaFoldDB" id="R7U0B3"/>
<keyword evidence="4" id="KW-1185">Reference proteome</keyword>
<reference evidence="3" key="3">
    <citation type="submission" date="2015-06" db="UniProtKB">
        <authorList>
            <consortium name="EnsemblMetazoa"/>
        </authorList>
    </citation>
    <scope>IDENTIFICATION</scope>
</reference>
<feature type="transmembrane region" description="Helical" evidence="1">
    <location>
        <begin position="88"/>
        <end position="113"/>
    </location>
</feature>
<dbReference type="Proteomes" id="UP000014760">
    <property type="component" value="Unassembled WGS sequence"/>
</dbReference>
<reference evidence="2 4" key="2">
    <citation type="journal article" date="2013" name="Nature">
        <title>Insights into bilaterian evolution from three spiralian genomes.</title>
        <authorList>
            <person name="Simakov O."/>
            <person name="Marletaz F."/>
            <person name="Cho S.J."/>
            <person name="Edsinger-Gonzales E."/>
            <person name="Havlak P."/>
            <person name="Hellsten U."/>
            <person name="Kuo D.H."/>
            <person name="Larsson T."/>
            <person name="Lv J."/>
            <person name="Arendt D."/>
            <person name="Savage R."/>
            <person name="Osoegawa K."/>
            <person name="de Jong P."/>
            <person name="Grimwood J."/>
            <person name="Chapman J.A."/>
            <person name="Shapiro H."/>
            <person name="Aerts A."/>
            <person name="Otillar R.P."/>
            <person name="Terry A.Y."/>
            <person name="Boore J.L."/>
            <person name="Grigoriev I.V."/>
            <person name="Lindberg D.R."/>
            <person name="Seaver E.C."/>
            <person name="Weisblat D.A."/>
            <person name="Putnam N.H."/>
            <person name="Rokhsar D.S."/>
        </authorList>
    </citation>
    <scope>NUCLEOTIDE SEQUENCE</scope>
    <source>
        <strain evidence="2 4">I ESC-2004</strain>
    </source>
</reference>
<reference evidence="4" key="1">
    <citation type="submission" date="2012-12" db="EMBL/GenBank/DDBJ databases">
        <authorList>
            <person name="Hellsten U."/>
            <person name="Grimwood J."/>
            <person name="Chapman J.A."/>
            <person name="Shapiro H."/>
            <person name="Aerts A."/>
            <person name="Otillar R.P."/>
            <person name="Terry A.Y."/>
            <person name="Boore J.L."/>
            <person name="Simakov O."/>
            <person name="Marletaz F."/>
            <person name="Cho S.-J."/>
            <person name="Edsinger-Gonzales E."/>
            <person name="Havlak P."/>
            <person name="Kuo D.-H."/>
            <person name="Larsson T."/>
            <person name="Lv J."/>
            <person name="Arendt D."/>
            <person name="Savage R."/>
            <person name="Osoegawa K."/>
            <person name="de Jong P."/>
            <person name="Lindberg D.R."/>
            <person name="Seaver E.C."/>
            <person name="Weisblat D.A."/>
            <person name="Putnam N.H."/>
            <person name="Grigoriev I.V."/>
            <person name="Rokhsar D.S."/>
        </authorList>
    </citation>
    <scope>NUCLEOTIDE SEQUENCE</scope>
    <source>
        <strain evidence="4">I ESC-2004</strain>
    </source>
</reference>
<dbReference type="EnsemblMetazoa" id="CapteT187380">
    <property type="protein sequence ID" value="CapteP187380"/>
    <property type="gene ID" value="CapteG187380"/>
</dbReference>
<protein>
    <submittedName>
        <fullName evidence="2 3">Uncharacterized protein</fullName>
    </submittedName>
</protein>
<keyword evidence="1" id="KW-1133">Transmembrane helix</keyword>
<dbReference type="HOGENOM" id="CLU_620008_0_0_1"/>